<protein>
    <recommendedName>
        <fullName evidence="3">MaoC-like domain-containing protein</fullName>
    </recommendedName>
</protein>
<comment type="caution">
    <text evidence="1">The sequence shown here is derived from an EMBL/GenBank/DDBJ whole genome shotgun (WGS) entry which is preliminary data.</text>
</comment>
<dbReference type="EMBL" id="BSOA01000013">
    <property type="protein sequence ID" value="GLQ87934.1"/>
    <property type="molecule type" value="Genomic_DNA"/>
</dbReference>
<evidence type="ECO:0000313" key="2">
    <source>
        <dbReference type="Proteomes" id="UP001156627"/>
    </source>
</evidence>
<sequence length="114" mass="12899">MMGEKHPIHASDGFAQSNARRKRIVPGGFIHSITSGWIVQHGSPVAILGLRSMNWSFVNPLYPDVPFFFTTETVGSEEIDEHRGIVNTVRRVFDESDNTYAIGRMNVVMKRRPK</sequence>
<organism evidence="1 2">
    <name type="scientific">Dyella flagellata</name>
    <dbReference type="NCBI Taxonomy" id="1867833"/>
    <lineage>
        <taxon>Bacteria</taxon>
        <taxon>Pseudomonadati</taxon>
        <taxon>Pseudomonadota</taxon>
        <taxon>Gammaproteobacteria</taxon>
        <taxon>Lysobacterales</taxon>
        <taxon>Rhodanobacteraceae</taxon>
        <taxon>Dyella</taxon>
    </lineage>
</organism>
<dbReference type="Proteomes" id="UP001156627">
    <property type="component" value="Unassembled WGS sequence"/>
</dbReference>
<evidence type="ECO:0008006" key="3">
    <source>
        <dbReference type="Google" id="ProtNLM"/>
    </source>
</evidence>
<gene>
    <name evidence="1" type="ORF">GCM10007898_15020</name>
</gene>
<proteinExistence type="predicted"/>
<dbReference type="Gene3D" id="3.10.129.10">
    <property type="entry name" value="Hotdog Thioesterase"/>
    <property type="match status" value="1"/>
</dbReference>
<dbReference type="CDD" id="cd03441">
    <property type="entry name" value="R_hydratase_like"/>
    <property type="match status" value="1"/>
</dbReference>
<accession>A0ABQ5XB98</accession>
<reference evidence="2" key="1">
    <citation type="journal article" date="2019" name="Int. J. Syst. Evol. Microbiol.">
        <title>The Global Catalogue of Microorganisms (GCM) 10K type strain sequencing project: providing services to taxonomists for standard genome sequencing and annotation.</title>
        <authorList>
            <consortium name="The Broad Institute Genomics Platform"/>
            <consortium name="The Broad Institute Genome Sequencing Center for Infectious Disease"/>
            <person name="Wu L."/>
            <person name="Ma J."/>
        </authorList>
    </citation>
    <scope>NUCLEOTIDE SEQUENCE [LARGE SCALE GENOMIC DNA]</scope>
    <source>
        <strain evidence="2">NBRC 111981</strain>
    </source>
</reference>
<keyword evidence="2" id="KW-1185">Reference proteome</keyword>
<dbReference type="InterPro" id="IPR029069">
    <property type="entry name" value="HotDog_dom_sf"/>
</dbReference>
<dbReference type="RefSeq" id="WP_284331381.1">
    <property type="nucleotide sequence ID" value="NZ_BSOA01000013.1"/>
</dbReference>
<evidence type="ECO:0000313" key="1">
    <source>
        <dbReference type="EMBL" id="GLQ87934.1"/>
    </source>
</evidence>
<dbReference type="SUPFAM" id="SSF54637">
    <property type="entry name" value="Thioesterase/thiol ester dehydrase-isomerase"/>
    <property type="match status" value="1"/>
</dbReference>
<name>A0ABQ5XB98_9GAMM</name>